<dbReference type="Proteomes" id="UP000215086">
    <property type="component" value="Chromosome"/>
</dbReference>
<feature type="domain" description="FAD/NAD(P)-binding" evidence="5">
    <location>
        <begin position="367"/>
        <end position="461"/>
    </location>
</feature>
<dbReference type="InterPro" id="IPR006005">
    <property type="entry name" value="Glut_synth_ssu1"/>
</dbReference>
<dbReference type="PANTHER" id="PTHR43100">
    <property type="entry name" value="GLUTAMATE SYNTHASE [NADPH] SMALL CHAIN"/>
    <property type="match status" value="1"/>
</dbReference>
<dbReference type="GO" id="GO:0006537">
    <property type="term" value="P:glutamate biosynthetic process"/>
    <property type="evidence" value="ECO:0007669"/>
    <property type="project" value="UniProtKB-KW"/>
</dbReference>
<dbReference type="PRINTS" id="PR00419">
    <property type="entry name" value="ADXRDTASE"/>
</dbReference>
<dbReference type="RefSeq" id="WP_095413929.1">
    <property type="nucleotide sequence ID" value="NZ_CP018477.1"/>
</dbReference>
<keyword evidence="2 7" id="KW-0560">Oxidoreductase</keyword>
<evidence type="ECO:0000313" key="7">
    <source>
        <dbReference type="EMBL" id="ASV73270.1"/>
    </source>
</evidence>
<evidence type="ECO:0000256" key="1">
    <source>
        <dbReference type="ARBA" id="ARBA00022605"/>
    </source>
</evidence>
<sequence>MGNPTGFLKYPRVDAGHRPVEERIHDWREIDLPLAERILNEQAARCMDCGIPFCHMSGCPVKNRIPEFNDLVYRGKWREAADNLHSTNNFPEITGRVCPAPCEAACTLSINSQPVTIKHIEYQIAERAFAEKWVRPIKPAQRTGKRVAIIGSGPAGLAAAQQLCRLGHEVIVFEKSDRIGGLLRYGIPDFKLEKHIIDRRLEQMVAEGVHFEPNVWVGRDITADELRRSFHAILLAMGAGKPRPLTVPGADAKGVHFAMDYLTQQNRRIAGDPVPTTGPDAIYAKDKHVVVIGGGDTGSDCVGTAIRQGAKSVLQIEILPKPPEGKNPETPWPLWPRIMRTSTSHEEGCVRRWSVLTKALSVKDGQVTHLHACEVEWIRGPKGWEMREKPGTDFTVPADLVLLAMGFLHVEHEGLVQQFGLQLDQRGNVVVKKWMTSVPGVFAAGDTVKGASLVVHAINHGREAARAIHEWLCTEPTLPRETVLSVATAR</sequence>
<dbReference type="GO" id="GO:0051536">
    <property type="term" value="F:iron-sulfur cluster binding"/>
    <property type="evidence" value="ECO:0007669"/>
    <property type="project" value="InterPro"/>
</dbReference>
<accession>A0A286RBD4</accession>
<dbReference type="SUPFAM" id="SSF46548">
    <property type="entry name" value="alpha-helical ferredoxin"/>
    <property type="match status" value="1"/>
</dbReference>
<dbReference type="InterPro" id="IPR023753">
    <property type="entry name" value="FAD/NAD-binding_dom"/>
</dbReference>
<organism evidence="7 8">
    <name type="scientific">Thermogutta terrifontis</name>
    <dbReference type="NCBI Taxonomy" id="1331910"/>
    <lineage>
        <taxon>Bacteria</taxon>
        <taxon>Pseudomonadati</taxon>
        <taxon>Planctomycetota</taxon>
        <taxon>Planctomycetia</taxon>
        <taxon>Pirellulales</taxon>
        <taxon>Thermoguttaceae</taxon>
        <taxon>Thermogutta</taxon>
    </lineage>
</organism>
<evidence type="ECO:0000256" key="4">
    <source>
        <dbReference type="ARBA" id="ARBA00029440"/>
    </source>
</evidence>
<dbReference type="Gene3D" id="3.50.50.60">
    <property type="entry name" value="FAD/NAD(P)-binding domain"/>
    <property type="match status" value="2"/>
</dbReference>
<evidence type="ECO:0000256" key="2">
    <source>
        <dbReference type="ARBA" id="ARBA00023002"/>
    </source>
</evidence>
<dbReference type="Pfam" id="PF07992">
    <property type="entry name" value="Pyr_redox_2"/>
    <property type="match status" value="2"/>
</dbReference>
<dbReference type="GO" id="GO:0004355">
    <property type="term" value="F:glutamate synthase (NADPH) activity"/>
    <property type="evidence" value="ECO:0007669"/>
    <property type="project" value="UniProtKB-EC"/>
</dbReference>
<comment type="pathway">
    <text evidence="4">Amino-acid biosynthesis.</text>
</comment>
<evidence type="ECO:0000259" key="5">
    <source>
        <dbReference type="Pfam" id="PF07992"/>
    </source>
</evidence>
<name>A0A286RBD4_9BACT</name>
<dbReference type="InterPro" id="IPR009051">
    <property type="entry name" value="Helical_ferredxn"/>
</dbReference>
<evidence type="ECO:0000256" key="3">
    <source>
        <dbReference type="ARBA" id="ARBA00023164"/>
    </source>
</evidence>
<protein>
    <submittedName>
        <fullName evidence="7">Glutamate synthase [NADPH] small chain</fullName>
        <ecNumber evidence="7">1.4.1.13</ecNumber>
    </submittedName>
</protein>
<dbReference type="InterPro" id="IPR028261">
    <property type="entry name" value="DPD_II"/>
</dbReference>
<dbReference type="EC" id="1.4.1.13" evidence="7"/>
<reference evidence="7 8" key="1">
    <citation type="journal article" name="Front. Microbiol.">
        <title>Sugar Metabolism of the First Thermophilic Planctomycete Thermogutta terrifontis: Comparative Genomic and Transcriptomic Approaches.</title>
        <authorList>
            <person name="Elcheninov A.G."/>
            <person name="Menzel P."/>
            <person name="Gudbergsdottir S.R."/>
            <person name="Slesarev A.I."/>
            <person name="Kadnikov V.V."/>
            <person name="Krogh A."/>
            <person name="Bonch-Osmolovskaya E.A."/>
            <person name="Peng X."/>
            <person name="Kublanov I.V."/>
        </authorList>
    </citation>
    <scope>NUCLEOTIDE SEQUENCE [LARGE SCALE GENOMIC DNA]</scope>
    <source>
        <strain evidence="7 8">R1</strain>
    </source>
</reference>
<dbReference type="KEGG" id="ttf:THTE_0668"/>
<dbReference type="SUPFAM" id="SSF51971">
    <property type="entry name" value="Nucleotide-binding domain"/>
    <property type="match status" value="2"/>
</dbReference>
<dbReference type="AlphaFoldDB" id="A0A286RBD4"/>
<keyword evidence="1" id="KW-0028">Amino-acid biosynthesis</keyword>
<feature type="domain" description="Dihydroprymidine dehydrogenase" evidence="6">
    <location>
        <begin position="23"/>
        <end position="132"/>
    </location>
</feature>
<evidence type="ECO:0000259" key="6">
    <source>
        <dbReference type="Pfam" id="PF14691"/>
    </source>
</evidence>
<dbReference type="GO" id="GO:0016639">
    <property type="term" value="F:oxidoreductase activity, acting on the CH-NH2 group of donors, NAD or NADP as acceptor"/>
    <property type="evidence" value="ECO:0007669"/>
    <property type="project" value="InterPro"/>
</dbReference>
<proteinExistence type="predicted"/>
<dbReference type="EMBL" id="CP018477">
    <property type="protein sequence ID" value="ASV73270.1"/>
    <property type="molecule type" value="Genomic_DNA"/>
</dbReference>
<dbReference type="Gene3D" id="1.10.1060.10">
    <property type="entry name" value="Alpha-helical ferredoxin"/>
    <property type="match status" value="1"/>
</dbReference>
<dbReference type="NCBIfam" id="TIGR01317">
    <property type="entry name" value="GOGAT_sm_gam"/>
    <property type="match status" value="1"/>
</dbReference>
<dbReference type="PANTHER" id="PTHR43100:SF1">
    <property type="entry name" value="GLUTAMATE SYNTHASE [NADPH] SMALL CHAIN"/>
    <property type="match status" value="1"/>
</dbReference>
<dbReference type="Pfam" id="PF14691">
    <property type="entry name" value="Fer4_20"/>
    <property type="match status" value="1"/>
</dbReference>
<evidence type="ECO:0000313" key="8">
    <source>
        <dbReference type="Proteomes" id="UP000215086"/>
    </source>
</evidence>
<gene>
    <name evidence="7" type="ORF">THTE_0668</name>
</gene>
<feature type="domain" description="FAD/NAD(P)-binding" evidence="5">
    <location>
        <begin position="146"/>
        <end position="322"/>
    </location>
</feature>
<dbReference type="InterPro" id="IPR051394">
    <property type="entry name" value="Glutamate_Synthase"/>
</dbReference>
<keyword evidence="8" id="KW-1185">Reference proteome</keyword>
<dbReference type="InterPro" id="IPR036188">
    <property type="entry name" value="FAD/NAD-bd_sf"/>
</dbReference>
<dbReference type="OrthoDB" id="9803192at2"/>
<keyword evidence="3" id="KW-0314">Glutamate biosynthesis</keyword>